<feature type="region of interest" description="Disordered" evidence="2">
    <location>
        <begin position="1"/>
        <end position="156"/>
    </location>
</feature>
<accession>A0A8J2TZ47</accession>
<reference evidence="4" key="1">
    <citation type="journal article" date="2014" name="Int. J. Syst. Evol. Microbiol.">
        <title>Complete genome sequence of Corynebacterium casei LMG S-19264T (=DSM 44701T), isolated from a smear-ripened cheese.</title>
        <authorList>
            <consortium name="US DOE Joint Genome Institute (JGI-PGF)"/>
            <person name="Walter F."/>
            <person name="Albersmeier A."/>
            <person name="Kalinowski J."/>
            <person name="Ruckert C."/>
        </authorList>
    </citation>
    <scope>NUCLEOTIDE SEQUENCE</scope>
    <source>
        <strain evidence="4">CGMCC 1.12785</strain>
    </source>
</reference>
<feature type="compositionally biased region" description="Basic and acidic residues" evidence="2">
    <location>
        <begin position="106"/>
        <end position="120"/>
    </location>
</feature>
<dbReference type="Pfam" id="PF00211">
    <property type="entry name" value="Guanylate_cyc"/>
    <property type="match status" value="1"/>
</dbReference>
<evidence type="ECO:0000256" key="1">
    <source>
        <dbReference type="ARBA" id="ARBA00005381"/>
    </source>
</evidence>
<evidence type="ECO:0000256" key="2">
    <source>
        <dbReference type="SAM" id="MobiDB-lite"/>
    </source>
</evidence>
<feature type="compositionally biased region" description="Low complexity" evidence="2">
    <location>
        <begin position="121"/>
        <end position="141"/>
    </location>
</feature>
<dbReference type="PANTHER" id="PTHR43081:SF19">
    <property type="entry name" value="PH-SENSITIVE ADENYLATE CYCLASE RV1264"/>
    <property type="match status" value="1"/>
</dbReference>
<proteinExistence type="inferred from homology"/>
<dbReference type="InterPro" id="IPR029787">
    <property type="entry name" value="Nucleotide_cyclase"/>
</dbReference>
<dbReference type="AlphaFoldDB" id="A0A8J2TZ47"/>
<comment type="similarity">
    <text evidence="1">Belongs to the adenylyl cyclase class-3 family.</text>
</comment>
<dbReference type="PROSITE" id="PS50125">
    <property type="entry name" value="GUANYLATE_CYCLASE_2"/>
    <property type="match status" value="1"/>
</dbReference>
<keyword evidence="5" id="KW-1185">Reference proteome</keyword>
<feature type="compositionally biased region" description="Basic and acidic residues" evidence="2">
    <location>
        <begin position="82"/>
        <end position="92"/>
    </location>
</feature>
<dbReference type="CDD" id="cd07302">
    <property type="entry name" value="CHD"/>
    <property type="match status" value="1"/>
</dbReference>
<dbReference type="GO" id="GO:0006171">
    <property type="term" value="P:cAMP biosynthetic process"/>
    <property type="evidence" value="ECO:0007669"/>
    <property type="project" value="TreeGrafter"/>
</dbReference>
<dbReference type="EMBL" id="BMFY01000009">
    <property type="protein sequence ID" value="GGA18673.1"/>
    <property type="molecule type" value="Genomic_DNA"/>
</dbReference>
<dbReference type="InterPro" id="IPR050697">
    <property type="entry name" value="Adenylyl/Guanylyl_Cyclase_3/4"/>
</dbReference>
<protein>
    <recommendedName>
        <fullName evidence="3">Guanylate cyclase domain-containing protein</fullName>
    </recommendedName>
</protein>
<feature type="compositionally biased region" description="Gly residues" evidence="2">
    <location>
        <begin position="33"/>
        <end position="46"/>
    </location>
</feature>
<dbReference type="SMART" id="SM00044">
    <property type="entry name" value="CYCc"/>
    <property type="match status" value="1"/>
</dbReference>
<name>A0A8J2TZ47_9MICO</name>
<dbReference type="GO" id="GO:0004016">
    <property type="term" value="F:adenylate cyclase activity"/>
    <property type="evidence" value="ECO:0007669"/>
    <property type="project" value="UniProtKB-ARBA"/>
</dbReference>
<dbReference type="PANTHER" id="PTHR43081">
    <property type="entry name" value="ADENYLATE CYCLASE, TERMINAL-DIFFERENTIATION SPECIFIC-RELATED"/>
    <property type="match status" value="1"/>
</dbReference>
<dbReference type="SUPFAM" id="SSF55073">
    <property type="entry name" value="Nucleotide cyclase"/>
    <property type="match status" value="1"/>
</dbReference>
<evidence type="ECO:0000259" key="3">
    <source>
        <dbReference type="PROSITE" id="PS50125"/>
    </source>
</evidence>
<sequence length="522" mass="55472">MSAPEQGLPADPLDGLPDERLNGAAAARLSGNGVSGDGVSGDGVSGDGVPSADAAPMTGPIVRPATDYAADPQKVGLIGPRGDLKDDRDARPADPAPETLPGSRDGQGRRTDDAGPDRAADAAPASAGAETPEGSAGTGEAPQPPAEPERPAGAVPIPEEHEDTVFEFRTAAEQLEERLLGGKRVLNRKELAQLAQISSASSRKIWRALGFSRVYDVDVAFTLADAQGLSTVAELVRDGIVDEDTALSLARGVGHTTDRLAVWQMETLVEYLTDERGLSEAEARREVLAELEKLIEPMEKLLVYAWRRNLAGVFGRLNLDVQESLAVEHRQTRSDVNMPLGRAVGFADLVSYTRLSQKMEPKELARLVQKFQNLAHNIVTSAGGRIIKTVGDEVFYAATTPTLGAQIAVTLAEAIRADPELPRARGGLAWGRVLSRLGDIFGSTVNLAARLTAIAEPGTVIVDPDTKAILDRGDAWVLVPQDPVTLQGIGEITPYELRRGTADVMQLDFEEDAADRLAPGQH</sequence>
<dbReference type="Gene3D" id="3.30.70.1230">
    <property type="entry name" value="Nucleotide cyclase"/>
    <property type="match status" value="1"/>
</dbReference>
<feature type="domain" description="Guanylate cyclase" evidence="3">
    <location>
        <begin position="343"/>
        <end position="452"/>
    </location>
</feature>
<reference evidence="4" key="2">
    <citation type="submission" date="2020-09" db="EMBL/GenBank/DDBJ databases">
        <authorList>
            <person name="Sun Q."/>
            <person name="Zhou Y."/>
        </authorList>
    </citation>
    <scope>NUCLEOTIDE SEQUENCE</scope>
    <source>
        <strain evidence="4">CGMCC 1.12785</strain>
    </source>
</reference>
<evidence type="ECO:0000313" key="5">
    <source>
        <dbReference type="Proteomes" id="UP000616114"/>
    </source>
</evidence>
<dbReference type="GO" id="GO:0035556">
    <property type="term" value="P:intracellular signal transduction"/>
    <property type="evidence" value="ECO:0007669"/>
    <property type="project" value="InterPro"/>
</dbReference>
<dbReference type="Proteomes" id="UP000616114">
    <property type="component" value="Unassembled WGS sequence"/>
</dbReference>
<evidence type="ECO:0000313" key="4">
    <source>
        <dbReference type="EMBL" id="GGA18673.1"/>
    </source>
</evidence>
<gene>
    <name evidence="4" type="ORF">GCM10011333_22220</name>
</gene>
<organism evidence="4 5">
    <name type="scientific">Sediminivirga luteola</name>
    <dbReference type="NCBI Taxonomy" id="1774748"/>
    <lineage>
        <taxon>Bacteria</taxon>
        <taxon>Bacillati</taxon>
        <taxon>Actinomycetota</taxon>
        <taxon>Actinomycetes</taxon>
        <taxon>Micrococcales</taxon>
        <taxon>Brevibacteriaceae</taxon>
        <taxon>Sediminivirga</taxon>
    </lineage>
</organism>
<dbReference type="RefSeq" id="WP_188550957.1">
    <property type="nucleotide sequence ID" value="NZ_BMFY01000009.1"/>
</dbReference>
<dbReference type="InterPro" id="IPR001054">
    <property type="entry name" value="A/G_cyclase"/>
</dbReference>
<comment type="caution">
    <text evidence="4">The sequence shown here is derived from an EMBL/GenBank/DDBJ whole genome shotgun (WGS) entry which is preliminary data.</text>
</comment>